<name>A0A1P8F525_9CHLR</name>
<dbReference type="PROSITE" id="PS00360">
    <property type="entry name" value="RIBOSOMAL_S9"/>
    <property type="match status" value="1"/>
</dbReference>
<dbReference type="NCBIfam" id="NF001099">
    <property type="entry name" value="PRK00132.1"/>
    <property type="match status" value="1"/>
</dbReference>
<gene>
    <name evidence="5" type="primary">rpsI</name>
    <name evidence="8" type="ORF">Dform_00224</name>
</gene>
<feature type="compositionally biased region" description="Basic residues" evidence="7">
    <location>
        <begin position="113"/>
        <end position="132"/>
    </location>
</feature>
<dbReference type="OrthoDB" id="9803965at2"/>
<dbReference type="InterPro" id="IPR014721">
    <property type="entry name" value="Ribsml_uS5_D2-typ_fold_subgr"/>
</dbReference>
<comment type="similarity">
    <text evidence="1 5 6">Belongs to the universal ribosomal protein uS9 family.</text>
</comment>
<evidence type="ECO:0000256" key="2">
    <source>
        <dbReference type="ARBA" id="ARBA00022980"/>
    </source>
</evidence>
<proteinExistence type="inferred from homology"/>
<dbReference type="GO" id="GO:0003735">
    <property type="term" value="F:structural constituent of ribosome"/>
    <property type="evidence" value="ECO:0007669"/>
    <property type="project" value="InterPro"/>
</dbReference>
<dbReference type="InterPro" id="IPR020568">
    <property type="entry name" value="Ribosomal_Su5_D2-typ_SF"/>
</dbReference>
<keyword evidence="2 5" id="KW-0689">Ribosomal protein</keyword>
<evidence type="ECO:0000313" key="9">
    <source>
        <dbReference type="Proteomes" id="UP000185934"/>
    </source>
</evidence>
<dbReference type="Proteomes" id="UP000185934">
    <property type="component" value="Chromosome"/>
</dbReference>
<protein>
    <recommendedName>
        <fullName evidence="4 5">Small ribosomal subunit protein uS9</fullName>
    </recommendedName>
</protein>
<evidence type="ECO:0000256" key="7">
    <source>
        <dbReference type="SAM" id="MobiDB-lite"/>
    </source>
</evidence>
<dbReference type="FunFam" id="3.30.230.10:FF:000001">
    <property type="entry name" value="30S ribosomal protein S9"/>
    <property type="match status" value="1"/>
</dbReference>
<dbReference type="InterPro" id="IPR020574">
    <property type="entry name" value="Ribosomal_uS9_CS"/>
</dbReference>
<dbReference type="KEGG" id="dfo:Dform_00224"/>
<evidence type="ECO:0000256" key="6">
    <source>
        <dbReference type="RuleBase" id="RU003815"/>
    </source>
</evidence>
<evidence type="ECO:0000256" key="1">
    <source>
        <dbReference type="ARBA" id="ARBA00005251"/>
    </source>
</evidence>
<keyword evidence="9" id="KW-1185">Reference proteome</keyword>
<accession>A0A1P8F525</accession>
<dbReference type="STRING" id="1839801.Dform_00224"/>
<evidence type="ECO:0000256" key="4">
    <source>
        <dbReference type="ARBA" id="ARBA00035259"/>
    </source>
</evidence>
<keyword evidence="3 5" id="KW-0687">Ribonucleoprotein</keyword>
<organism evidence="8 9">
    <name type="scientific">Dehalogenimonas formicexedens</name>
    <dbReference type="NCBI Taxonomy" id="1839801"/>
    <lineage>
        <taxon>Bacteria</taxon>
        <taxon>Bacillati</taxon>
        <taxon>Chloroflexota</taxon>
        <taxon>Dehalococcoidia</taxon>
        <taxon>Dehalococcoidales</taxon>
        <taxon>Dehalococcoidaceae</taxon>
        <taxon>Dehalogenimonas</taxon>
    </lineage>
</organism>
<dbReference type="InterPro" id="IPR000754">
    <property type="entry name" value="Ribosomal_uS9"/>
</dbReference>
<evidence type="ECO:0000256" key="5">
    <source>
        <dbReference type="HAMAP-Rule" id="MF_00532"/>
    </source>
</evidence>
<dbReference type="GO" id="GO:0003723">
    <property type="term" value="F:RNA binding"/>
    <property type="evidence" value="ECO:0007669"/>
    <property type="project" value="TreeGrafter"/>
</dbReference>
<dbReference type="SUPFAM" id="SSF54211">
    <property type="entry name" value="Ribosomal protein S5 domain 2-like"/>
    <property type="match status" value="1"/>
</dbReference>
<feature type="region of interest" description="Disordered" evidence="7">
    <location>
        <begin position="103"/>
        <end position="132"/>
    </location>
</feature>
<reference evidence="9" key="1">
    <citation type="submission" date="2016-11" db="EMBL/GenBank/DDBJ databases">
        <title>Dehalogenimonas formicexedens sp. nov., a chlorinated alkane respiring bacterium isolated from contaminated groundwater.</title>
        <authorList>
            <person name="Key T.A."/>
            <person name="Bowman K.S."/>
            <person name="Lee I."/>
            <person name="Chun J."/>
            <person name="Albuquerque L."/>
            <person name="da Costa M.S."/>
            <person name="Rainey F.A."/>
            <person name="Moe W.M."/>
        </authorList>
    </citation>
    <scope>NUCLEOTIDE SEQUENCE [LARGE SCALE GENOMIC DNA]</scope>
    <source>
        <strain evidence="9">NSZ-14</strain>
    </source>
</reference>
<dbReference type="InterPro" id="IPR023035">
    <property type="entry name" value="Ribosomal_uS9_bac/plastid"/>
</dbReference>
<dbReference type="RefSeq" id="WP_076003387.1">
    <property type="nucleotide sequence ID" value="NZ_CP018258.1"/>
</dbReference>
<sequence length="132" mass="14642">MDTKKNYFQGTGRRKSAVAQVRLTPGKGAIVVDGKPFEEIFHRPEYVRTVMKPFEVTETSGKFSVMIKCSGGGISGQSDAIAMGVSRALISVDEKNKAVLRQNGLLTRDPRTKERKKAGLKRARKAPQYTKR</sequence>
<dbReference type="AlphaFoldDB" id="A0A1P8F525"/>
<dbReference type="HAMAP" id="MF_00532_B">
    <property type="entry name" value="Ribosomal_uS9_B"/>
    <property type="match status" value="1"/>
</dbReference>
<dbReference type="PANTHER" id="PTHR21569">
    <property type="entry name" value="RIBOSOMAL PROTEIN S9"/>
    <property type="match status" value="1"/>
</dbReference>
<evidence type="ECO:0000313" key="8">
    <source>
        <dbReference type="EMBL" id="APV43587.1"/>
    </source>
</evidence>
<dbReference type="GO" id="GO:0006412">
    <property type="term" value="P:translation"/>
    <property type="evidence" value="ECO:0007669"/>
    <property type="project" value="UniProtKB-UniRule"/>
</dbReference>
<dbReference type="Pfam" id="PF00380">
    <property type="entry name" value="Ribosomal_S9"/>
    <property type="match status" value="1"/>
</dbReference>
<dbReference type="Gene3D" id="3.30.230.10">
    <property type="match status" value="1"/>
</dbReference>
<dbReference type="PANTHER" id="PTHR21569:SF1">
    <property type="entry name" value="SMALL RIBOSOMAL SUBUNIT PROTEIN US9M"/>
    <property type="match status" value="1"/>
</dbReference>
<dbReference type="GO" id="GO:0022627">
    <property type="term" value="C:cytosolic small ribosomal subunit"/>
    <property type="evidence" value="ECO:0007669"/>
    <property type="project" value="TreeGrafter"/>
</dbReference>
<evidence type="ECO:0000256" key="3">
    <source>
        <dbReference type="ARBA" id="ARBA00023274"/>
    </source>
</evidence>
<dbReference type="EMBL" id="CP018258">
    <property type="protein sequence ID" value="APV43587.1"/>
    <property type="molecule type" value="Genomic_DNA"/>
</dbReference>